<dbReference type="PATRIC" id="fig|1284240.4.peg.7644"/>
<evidence type="ECO:0000313" key="2">
    <source>
        <dbReference type="Proteomes" id="UP000054226"/>
    </source>
</evidence>
<sequence>MTTEAGVYQFAKTSGGFSRRYAGAREIDRPHVKSVSTNPRTGQILTASVQDGHLCTWCTDTVRLAFPRAELALHGAWIYKARWWIG</sequence>
<comment type="caution">
    <text evidence="1">The sequence shown here is derived from an EMBL/GenBank/DDBJ whole genome shotgun (WGS) entry which is preliminary data.</text>
</comment>
<dbReference type="Proteomes" id="UP000054226">
    <property type="component" value="Unassembled WGS sequence"/>
</dbReference>
<organism evidence="1 2">
    <name type="scientific">Amycolatopsis decaplanina DSM 44594</name>
    <dbReference type="NCBI Taxonomy" id="1284240"/>
    <lineage>
        <taxon>Bacteria</taxon>
        <taxon>Bacillati</taxon>
        <taxon>Actinomycetota</taxon>
        <taxon>Actinomycetes</taxon>
        <taxon>Pseudonocardiales</taxon>
        <taxon>Pseudonocardiaceae</taxon>
        <taxon>Amycolatopsis</taxon>
    </lineage>
</organism>
<proteinExistence type="predicted"/>
<dbReference type="AlphaFoldDB" id="M2XPA2"/>
<dbReference type="RefSeq" id="WP_007035266.1">
    <property type="nucleotide sequence ID" value="NZ_AOHO01000081.1"/>
</dbReference>
<keyword evidence="2" id="KW-1185">Reference proteome</keyword>
<accession>M2XPA2</accession>
<evidence type="ECO:0000313" key="1">
    <source>
        <dbReference type="EMBL" id="EME51010.1"/>
    </source>
</evidence>
<dbReference type="EMBL" id="AOHO01000081">
    <property type="protein sequence ID" value="EME51010.1"/>
    <property type="molecule type" value="Genomic_DNA"/>
</dbReference>
<name>M2XPA2_9PSEU</name>
<gene>
    <name evidence="1" type="ORF">H074_37468</name>
</gene>
<protein>
    <submittedName>
        <fullName evidence="1">Uncharacterized protein</fullName>
    </submittedName>
</protein>
<reference evidence="1 2" key="1">
    <citation type="journal article" date="2013" name="Genome Announc.">
        <title>Draft Genome Sequence of Amycolatopsis decaplanina Strain DSM 44594T.</title>
        <authorList>
            <person name="Kaur N."/>
            <person name="Kumar S."/>
            <person name="Bala M."/>
            <person name="Raghava G.P."/>
            <person name="Mayilraj S."/>
        </authorList>
    </citation>
    <scope>NUCLEOTIDE SEQUENCE [LARGE SCALE GENOMIC DNA]</scope>
    <source>
        <strain evidence="1 2">DSM 44594</strain>
    </source>
</reference>